<dbReference type="GO" id="GO:0008146">
    <property type="term" value="F:sulfotransferase activity"/>
    <property type="evidence" value="ECO:0007669"/>
    <property type="project" value="InterPro"/>
</dbReference>
<evidence type="ECO:0000256" key="1">
    <source>
        <dbReference type="ARBA" id="ARBA00022679"/>
    </source>
</evidence>
<dbReference type="PANTHER" id="PTHR10605">
    <property type="entry name" value="HEPARAN SULFATE SULFOTRANSFERASE"/>
    <property type="match status" value="1"/>
</dbReference>
<organism evidence="2 3">
    <name type="scientific">Aequorivita soesokkakensis</name>
    <dbReference type="NCBI Taxonomy" id="1385699"/>
    <lineage>
        <taxon>Bacteria</taxon>
        <taxon>Pseudomonadati</taxon>
        <taxon>Bacteroidota</taxon>
        <taxon>Flavobacteriia</taxon>
        <taxon>Flavobacteriales</taxon>
        <taxon>Flavobacteriaceae</taxon>
        <taxon>Aequorivita</taxon>
    </lineage>
</organism>
<gene>
    <name evidence="2" type="ORF">A7A78_08305</name>
</gene>
<dbReference type="InterPro" id="IPR027417">
    <property type="entry name" value="P-loop_NTPase"/>
</dbReference>
<reference evidence="2 3" key="1">
    <citation type="submission" date="2016-05" db="EMBL/GenBank/DDBJ databases">
        <title>Genome sequencing of Vitellibacter soesokkakensis RSSK-12.</title>
        <authorList>
            <person name="Thevarajoo S."/>
            <person name="Selvaratnam C."/>
            <person name="Goh K.M."/>
            <person name="Chan K.-G."/>
            <person name="Chong C.S."/>
        </authorList>
    </citation>
    <scope>NUCLEOTIDE SEQUENCE [LARGE SCALE GENOMIC DNA]</scope>
    <source>
        <strain evidence="2 3">RSSK-12</strain>
    </source>
</reference>
<dbReference type="SUPFAM" id="SSF52540">
    <property type="entry name" value="P-loop containing nucleoside triphosphate hydrolases"/>
    <property type="match status" value="1"/>
</dbReference>
<evidence type="ECO:0000313" key="2">
    <source>
        <dbReference type="EMBL" id="OAD89986.1"/>
    </source>
</evidence>
<evidence type="ECO:0008006" key="4">
    <source>
        <dbReference type="Google" id="ProtNLM"/>
    </source>
</evidence>
<dbReference type="EMBL" id="LXIE01000051">
    <property type="protein sequence ID" value="OAD89986.1"/>
    <property type="molecule type" value="Genomic_DNA"/>
</dbReference>
<dbReference type="AlphaFoldDB" id="A0A1A9LAI7"/>
<dbReference type="InterPro" id="IPR037359">
    <property type="entry name" value="NST/OST"/>
</dbReference>
<accession>A0A1A9LAI7</accession>
<dbReference type="RefSeq" id="WP_068763240.1">
    <property type="nucleotide sequence ID" value="NZ_LXIE01000051.1"/>
</dbReference>
<dbReference type="Gene3D" id="3.40.50.300">
    <property type="entry name" value="P-loop containing nucleotide triphosphate hydrolases"/>
    <property type="match status" value="1"/>
</dbReference>
<comment type="caution">
    <text evidence="2">The sequence shown here is derived from an EMBL/GenBank/DDBJ whole genome shotgun (WGS) entry which is preliminary data.</text>
</comment>
<dbReference type="STRING" id="1385699.A7A78_08305"/>
<dbReference type="PANTHER" id="PTHR10605:SF56">
    <property type="entry name" value="BIFUNCTIONAL HEPARAN SULFATE N-DEACETYLASE_N-SULFOTRANSFERASE"/>
    <property type="match status" value="1"/>
</dbReference>
<keyword evidence="1" id="KW-0808">Transferase</keyword>
<dbReference type="OrthoDB" id="981508at2"/>
<evidence type="ECO:0000313" key="3">
    <source>
        <dbReference type="Proteomes" id="UP000077552"/>
    </source>
</evidence>
<dbReference type="Proteomes" id="UP000077552">
    <property type="component" value="Unassembled WGS sequence"/>
</dbReference>
<protein>
    <recommendedName>
        <fullName evidence="4">Sulfotransferase domain-containing protein</fullName>
    </recommendedName>
</protein>
<dbReference type="Pfam" id="PF13469">
    <property type="entry name" value="Sulfotransfer_3"/>
    <property type="match status" value="1"/>
</dbReference>
<keyword evidence="3" id="KW-1185">Reference proteome</keyword>
<name>A0A1A9LAI7_9FLAO</name>
<proteinExistence type="predicted"/>
<sequence length="297" mass="34756">MENRKANLFVVGAMKAGTTSFIEMLAQHPEIYVSPIKEPHYFVEKLPQKIYEPSRFFDLEAYFEKDFPQPLHITNVSKETHYEKLFSLSNDNHKYLAEASTGYLNNSGTAKKIFDYNPEAKIIILLRDPLKRAFSHYKMDFGLGRTSKSFQTEISNNLNEYKNGNLDNWSYLAMSLYANDIKEYVDAFCKNVLILNFENLENNLENLFGFLELGKIEVERAHTNPSSDIRFQKVLYVFKQIGVKDYFSYLVPKKLRHKIFNILKKKKSQSMDLELETKKSLEAIFLEDSKNYKNLIK</sequence>